<comment type="caution">
    <text evidence="9">The sequence shown here is derived from an EMBL/GenBank/DDBJ whole genome shotgun (WGS) entry which is preliminary data.</text>
</comment>
<dbReference type="InterPro" id="IPR020846">
    <property type="entry name" value="MFS_dom"/>
</dbReference>
<feature type="transmembrane region" description="Helical" evidence="7">
    <location>
        <begin position="211"/>
        <end position="231"/>
    </location>
</feature>
<dbReference type="EMBL" id="BAFE01000047">
    <property type="protein sequence ID" value="GAB48209.1"/>
    <property type="molecule type" value="Genomic_DNA"/>
</dbReference>
<organism evidence="9 10">
    <name type="scientific">Mobilicoccus pelagius NBRC 104925</name>
    <dbReference type="NCBI Taxonomy" id="1089455"/>
    <lineage>
        <taxon>Bacteria</taxon>
        <taxon>Bacillati</taxon>
        <taxon>Actinomycetota</taxon>
        <taxon>Actinomycetes</taxon>
        <taxon>Micrococcales</taxon>
        <taxon>Dermatophilaceae</taxon>
        <taxon>Mobilicoccus</taxon>
    </lineage>
</organism>
<dbReference type="Gene3D" id="1.20.1720.10">
    <property type="entry name" value="Multidrug resistance protein D"/>
    <property type="match status" value="1"/>
</dbReference>
<dbReference type="InterPro" id="IPR011701">
    <property type="entry name" value="MFS"/>
</dbReference>
<feature type="transmembrane region" description="Helical" evidence="7">
    <location>
        <begin position="366"/>
        <end position="387"/>
    </location>
</feature>
<feature type="transmembrane region" description="Helical" evidence="7">
    <location>
        <begin position="500"/>
        <end position="522"/>
    </location>
</feature>
<dbReference type="eggNOG" id="COG0477">
    <property type="taxonomic scope" value="Bacteria"/>
</dbReference>
<dbReference type="GO" id="GO:0005886">
    <property type="term" value="C:plasma membrane"/>
    <property type="evidence" value="ECO:0007669"/>
    <property type="project" value="UniProtKB-SubCell"/>
</dbReference>
<dbReference type="CDD" id="cd17321">
    <property type="entry name" value="MFS_MMR_MDR_like"/>
    <property type="match status" value="1"/>
</dbReference>
<keyword evidence="5 7" id="KW-0472">Membrane</keyword>
<feature type="transmembrane region" description="Helical" evidence="7">
    <location>
        <begin position="471"/>
        <end position="488"/>
    </location>
</feature>
<dbReference type="STRING" id="1089455.MOPEL_067_00580"/>
<feature type="transmembrane region" description="Helical" evidence="7">
    <location>
        <begin position="338"/>
        <end position="360"/>
    </location>
</feature>
<dbReference type="Gene3D" id="1.20.1250.20">
    <property type="entry name" value="MFS general substrate transporter like domains"/>
    <property type="match status" value="1"/>
</dbReference>
<feature type="transmembrane region" description="Helical" evidence="7">
    <location>
        <begin position="425"/>
        <end position="451"/>
    </location>
</feature>
<keyword evidence="10" id="KW-1185">Reference proteome</keyword>
<feature type="transmembrane region" description="Helical" evidence="7">
    <location>
        <begin position="399"/>
        <end position="419"/>
    </location>
</feature>
<feature type="region of interest" description="Disordered" evidence="6">
    <location>
        <begin position="1"/>
        <end position="46"/>
    </location>
</feature>
<dbReference type="RefSeq" id="WP_009482107.1">
    <property type="nucleotide sequence ID" value="NZ_BAFE01000047.1"/>
</dbReference>
<gene>
    <name evidence="9" type="ORF">MOPEL_067_00580</name>
</gene>
<evidence type="ECO:0000256" key="4">
    <source>
        <dbReference type="ARBA" id="ARBA00022989"/>
    </source>
</evidence>
<evidence type="ECO:0000313" key="10">
    <source>
        <dbReference type="Proteomes" id="UP000004367"/>
    </source>
</evidence>
<dbReference type="SUPFAM" id="SSF103473">
    <property type="entry name" value="MFS general substrate transporter"/>
    <property type="match status" value="1"/>
</dbReference>
<sequence>MSDRTSRAGGTPGDAPTDAAHHVASTTTPATAPLGGDVHGARAAASGGGAPDHRWAALGVLAAGLSMIVLDGTIVGVALPQIIGNLRLDLTEAQWVNSLYAVVFAASLLSFGRLGDRFGRRRLFLGGIAVFTMSSIVAGFAGSAGALIASRALQGIGGAMILPTTLSTVNAIFRGKERAAAFGVWGAVMSGMAAVGPLLGGVLTQYASWRWIFFVNIPFGLAIVATGLKFVPETRGERGTGGLDVLGALTSAAGFGLVVFGLIEAQDLGWWTPKQALHLGGFTWPAHAAVSAAPVAIALGALLLVVFYAVEQCRARRGRTGIMDFSLFGIGSFRWGNVAAAAVAVGEFALVFVLPMYLVMVLHETTLTSGVVLAAMALGAFVAGAQARHIAARLGAPRVVLLGLGLEVLGAAATAFVLSPTTSPWLVAACLVVYGIGLGLASAQLTSTVLLDVPTGRSGTGSAVQSTVRQVGSALGTALAGTALAAGLGERGFGADPATFSTAASWAIALSTAFLVLGFLAAMRVAAVASTVDRQAASTH</sequence>
<feature type="transmembrane region" description="Helical" evidence="7">
    <location>
        <begin position="243"/>
        <end position="263"/>
    </location>
</feature>
<keyword evidence="4 7" id="KW-1133">Transmembrane helix</keyword>
<feature type="transmembrane region" description="Helical" evidence="7">
    <location>
        <begin position="283"/>
        <end position="310"/>
    </location>
</feature>
<keyword evidence="3 7" id="KW-0812">Transmembrane</keyword>
<protein>
    <submittedName>
        <fullName evidence="9">Putative drug resistance transporter</fullName>
    </submittedName>
</protein>
<evidence type="ECO:0000313" key="9">
    <source>
        <dbReference type="EMBL" id="GAB48209.1"/>
    </source>
</evidence>
<dbReference type="Pfam" id="PF07690">
    <property type="entry name" value="MFS_1"/>
    <property type="match status" value="1"/>
</dbReference>
<accession>H5UR51</accession>
<evidence type="ECO:0000256" key="7">
    <source>
        <dbReference type="SAM" id="Phobius"/>
    </source>
</evidence>
<keyword evidence="2" id="KW-0813">Transport</keyword>
<feature type="transmembrane region" description="Helical" evidence="7">
    <location>
        <begin position="123"/>
        <end position="149"/>
    </location>
</feature>
<dbReference type="GO" id="GO:0022857">
    <property type="term" value="F:transmembrane transporter activity"/>
    <property type="evidence" value="ECO:0007669"/>
    <property type="project" value="InterPro"/>
</dbReference>
<feature type="transmembrane region" description="Helical" evidence="7">
    <location>
        <begin position="180"/>
        <end position="199"/>
    </location>
</feature>
<dbReference type="Proteomes" id="UP000004367">
    <property type="component" value="Unassembled WGS sequence"/>
</dbReference>
<dbReference type="PANTHER" id="PTHR42718:SF9">
    <property type="entry name" value="MAJOR FACILITATOR SUPERFAMILY MULTIDRUG TRANSPORTER MFSC"/>
    <property type="match status" value="1"/>
</dbReference>
<evidence type="ECO:0000256" key="2">
    <source>
        <dbReference type="ARBA" id="ARBA00022448"/>
    </source>
</evidence>
<evidence type="ECO:0000256" key="5">
    <source>
        <dbReference type="ARBA" id="ARBA00023136"/>
    </source>
</evidence>
<reference evidence="9 10" key="1">
    <citation type="submission" date="2012-02" db="EMBL/GenBank/DDBJ databases">
        <title>Whole genome shotgun sequence of Mobilicoccus pelagius NBRC 104925.</title>
        <authorList>
            <person name="Yoshida Y."/>
            <person name="Hosoyama A."/>
            <person name="Tsuchikane K."/>
            <person name="Katsumata H."/>
            <person name="Yamazaki S."/>
            <person name="Fujita N."/>
        </authorList>
    </citation>
    <scope>NUCLEOTIDE SEQUENCE [LARGE SCALE GENOMIC DNA]</scope>
    <source>
        <strain evidence="9 10">NBRC 104925</strain>
    </source>
</reference>
<feature type="transmembrane region" description="Helical" evidence="7">
    <location>
        <begin position="155"/>
        <end position="173"/>
    </location>
</feature>
<evidence type="ECO:0000259" key="8">
    <source>
        <dbReference type="PROSITE" id="PS50850"/>
    </source>
</evidence>
<comment type="subcellular location">
    <subcellularLocation>
        <location evidence="1">Cell membrane</location>
        <topology evidence="1">Multi-pass membrane protein</topology>
    </subcellularLocation>
</comment>
<dbReference type="PANTHER" id="PTHR42718">
    <property type="entry name" value="MAJOR FACILITATOR SUPERFAMILY MULTIDRUG TRANSPORTER MFSC"/>
    <property type="match status" value="1"/>
</dbReference>
<evidence type="ECO:0000256" key="6">
    <source>
        <dbReference type="SAM" id="MobiDB-lite"/>
    </source>
</evidence>
<feature type="transmembrane region" description="Helical" evidence="7">
    <location>
        <begin position="55"/>
        <end position="83"/>
    </location>
</feature>
<dbReference type="AlphaFoldDB" id="H5UR51"/>
<dbReference type="OrthoDB" id="9781469at2"/>
<proteinExistence type="predicted"/>
<feature type="domain" description="Major facilitator superfamily (MFS) profile" evidence="8">
    <location>
        <begin position="57"/>
        <end position="530"/>
    </location>
</feature>
<dbReference type="InterPro" id="IPR036259">
    <property type="entry name" value="MFS_trans_sf"/>
</dbReference>
<name>H5UR51_9MICO</name>
<dbReference type="PROSITE" id="PS50850">
    <property type="entry name" value="MFS"/>
    <property type="match status" value="1"/>
</dbReference>
<evidence type="ECO:0000256" key="1">
    <source>
        <dbReference type="ARBA" id="ARBA00004651"/>
    </source>
</evidence>
<feature type="transmembrane region" description="Helical" evidence="7">
    <location>
        <begin position="95"/>
        <end position="111"/>
    </location>
</feature>
<evidence type="ECO:0000256" key="3">
    <source>
        <dbReference type="ARBA" id="ARBA00022692"/>
    </source>
</evidence>